<dbReference type="Gene3D" id="3.90.1720.10">
    <property type="entry name" value="endopeptidase domain like (from Nostoc punctiforme)"/>
    <property type="match status" value="1"/>
</dbReference>
<dbReference type="GeneID" id="106550446"/>
<evidence type="ECO:0000313" key="7">
    <source>
        <dbReference type="RefSeq" id="XP_013923837.1"/>
    </source>
</evidence>
<evidence type="ECO:0000256" key="3">
    <source>
        <dbReference type="ARBA" id="ARBA00022801"/>
    </source>
</evidence>
<dbReference type="GO" id="GO:0016410">
    <property type="term" value="F:N-acyltransferase activity"/>
    <property type="evidence" value="ECO:0007669"/>
    <property type="project" value="TreeGrafter"/>
</dbReference>
<dbReference type="GO" id="GO:0070292">
    <property type="term" value="P:N-acylphosphatidylethanolamine metabolic process"/>
    <property type="evidence" value="ECO:0007669"/>
    <property type="project" value="TreeGrafter"/>
</dbReference>
<feature type="domain" description="LRAT" evidence="5">
    <location>
        <begin position="11"/>
        <end position="115"/>
    </location>
</feature>
<proteinExistence type="inferred from homology"/>
<evidence type="ECO:0000313" key="6">
    <source>
        <dbReference type="Proteomes" id="UP000504617"/>
    </source>
</evidence>
<dbReference type="AlphaFoldDB" id="A0A6I9YI20"/>
<evidence type="ECO:0000256" key="1">
    <source>
        <dbReference type="ARBA" id="ARBA00007824"/>
    </source>
</evidence>
<dbReference type="PROSITE" id="PS51934">
    <property type="entry name" value="LRAT"/>
    <property type="match status" value="1"/>
</dbReference>
<evidence type="ECO:0000259" key="5">
    <source>
        <dbReference type="PROSITE" id="PS51934"/>
    </source>
</evidence>
<reference evidence="7" key="1">
    <citation type="submission" date="2025-08" db="UniProtKB">
        <authorList>
            <consortium name="RefSeq"/>
        </authorList>
    </citation>
    <scope>IDENTIFICATION</scope>
</reference>
<dbReference type="InterPro" id="IPR007053">
    <property type="entry name" value="LRAT_dom"/>
</dbReference>
<organism evidence="6 7">
    <name type="scientific">Thamnophis sirtalis</name>
    <dbReference type="NCBI Taxonomy" id="35019"/>
    <lineage>
        <taxon>Eukaryota</taxon>
        <taxon>Metazoa</taxon>
        <taxon>Chordata</taxon>
        <taxon>Craniata</taxon>
        <taxon>Vertebrata</taxon>
        <taxon>Euteleostomi</taxon>
        <taxon>Lepidosauria</taxon>
        <taxon>Squamata</taxon>
        <taxon>Bifurcata</taxon>
        <taxon>Unidentata</taxon>
        <taxon>Episquamata</taxon>
        <taxon>Toxicofera</taxon>
        <taxon>Serpentes</taxon>
        <taxon>Colubroidea</taxon>
        <taxon>Colubridae</taxon>
        <taxon>Natricinae</taxon>
        <taxon>Thamnophis</taxon>
    </lineage>
</organism>
<accession>A0A6I9YI20</accession>
<dbReference type="GO" id="GO:0004623">
    <property type="term" value="F:phospholipase A2 activity"/>
    <property type="evidence" value="ECO:0007669"/>
    <property type="project" value="TreeGrafter"/>
</dbReference>
<keyword evidence="3" id="KW-0378">Hydrolase</keyword>
<protein>
    <submittedName>
        <fullName evidence="7">HRAS-like suppressor 3</fullName>
    </submittedName>
</protein>
<dbReference type="GO" id="GO:0008970">
    <property type="term" value="F:phospholipase A1 activity"/>
    <property type="evidence" value="ECO:0007669"/>
    <property type="project" value="TreeGrafter"/>
</dbReference>
<dbReference type="Proteomes" id="UP000504617">
    <property type="component" value="Unplaced"/>
</dbReference>
<dbReference type="GO" id="GO:0005737">
    <property type="term" value="C:cytoplasm"/>
    <property type="evidence" value="ECO:0007669"/>
    <property type="project" value="TreeGrafter"/>
</dbReference>
<dbReference type="PANTHER" id="PTHR13943:SF31">
    <property type="entry name" value="PHOSPHOLIPASE A AND ACYLTRANSFERASE 3"/>
    <property type="match status" value="1"/>
</dbReference>
<gene>
    <name evidence="7" type="primary">LOC106550446</name>
</gene>
<evidence type="ECO:0000256" key="4">
    <source>
        <dbReference type="ARBA" id="ARBA00023098"/>
    </source>
</evidence>
<sequence length="133" mass="15108">MEYVDPKPGDLIEIFRLGYEHWAVYVGSGYVIHLTSSRDSNSKAMVKMERLSHVAGSDNYDVNNKHDSKYPVRSPEEIVSRAEMLVGKKMEYNLFTQNCEHCATSLRYNVTPCDQVSALFVDLDRFLVVPVSG</sequence>
<comment type="similarity">
    <text evidence="1">Belongs to the H-rev107 family.</text>
</comment>
<dbReference type="RefSeq" id="XP_013923837.1">
    <property type="nucleotide sequence ID" value="XM_014068362.1"/>
</dbReference>
<keyword evidence="6" id="KW-1185">Reference proteome</keyword>
<dbReference type="KEGG" id="tsr:106550446"/>
<evidence type="ECO:0000256" key="2">
    <source>
        <dbReference type="ARBA" id="ARBA00022679"/>
    </source>
</evidence>
<dbReference type="OrthoDB" id="421951at2759"/>
<keyword evidence="4" id="KW-0443">Lipid metabolism</keyword>
<keyword evidence="2" id="KW-0808">Transferase</keyword>
<name>A0A6I9YI20_9SAUR</name>
<dbReference type="PANTHER" id="PTHR13943">
    <property type="entry name" value="HRAS-LIKE SUPPRESSOR - RELATED"/>
    <property type="match status" value="1"/>
</dbReference>
<dbReference type="Pfam" id="PF04970">
    <property type="entry name" value="LRAT"/>
    <property type="match status" value="1"/>
</dbReference>
<dbReference type="InterPro" id="IPR051496">
    <property type="entry name" value="H-rev107_PLA/AT"/>
</dbReference>